<evidence type="ECO:0000256" key="4">
    <source>
        <dbReference type="SAM" id="SignalP"/>
    </source>
</evidence>
<dbReference type="InterPro" id="IPR013105">
    <property type="entry name" value="TPR_2"/>
</dbReference>
<dbReference type="eggNOG" id="COG1729">
    <property type="taxonomic scope" value="Bacteria"/>
</dbReference>
<dbReference type="InterPro" id="IPR013783">
    <property type="entry name" value="Ig-like_fold"/>
</dbReference>
<evidence type="ECO:0000256" key="1">
    <source>
        <dbReference type="ARBA" id="ARBA00022737"/>
    </source>
</evidence>
<dbReference type="Proteomes" id="UP000014541">
    <property type="component" value="Unassembled WGS sequence"/>
</dbReference>
<dbReference type="RefSeq" id="WP_016525621.1">
    <property type="nucleotide sequence ID" value="NZ_KE332518.1"/>
</dbReference>
<evidence type="ECO:0000313" key="6">
    <source>
        <dbReference type="Proteomes" id="UP000014541"/>
    </source>
</evidence>
<proteinExistence type="predicted"/>
<dbReference type="OrthoDB" id="370759at2"/>
<dbReference type="STRING" id="1125699.HMPREF9194_01339"/>
<dbReference type="PROSITE" id="PS50005">
    <property type="entry name" value="TPR"/>
    <property type="match status" value="1"/>
</dbReference>
<dbReference type="SMART" id="SM00028">
    <property type="entry name" value="TPR"/>
    <property type="match status" value="1"/>
</dbReference>
<evidence type="ECO:0000256" key="2">
    <source>
        <dbReference type="ARBA" id="ARBA00022803"/>
    </source>
</evidence>
<name>S3K0I8_TREMA</name>
<keyword evidence="6" id="KW-1185">Reference proteome</keyword>
<sequence length="303" mass="33969">MKRTVLLSIAVLSVLTVFAQDARPVVTDIQTALAENGAILVSWKLGEKVRKEIKELLLYRSTSSRIDSLDAENIAVLSPEDRSYADFNIQKGTDYYYAVLARDEKGAVYDLLIPAANTTISPIALPADAADTDNPQTLLSEDVPQAPHKETDAAARSGIREQPLPTLRLFSQTESDPLAEKTTDDFSAGFDAPRDFTQKRAADILPQEKTDAESTGDDYSLFAIVDAYVKTKNWKAAEKELIQFLQINRTDETTARANFYLGQSYYFSGKYREALNCFQNARRLYPVQSKRWSTRVLDAYRID</sequence>
<evidence type="ECO:0000256" key="3">
    <source>
        <dbReference type="PROSITE-ProRule" id="PRU00339"/>
    </source>
</evidence>
<feature type="repeat" description="TPR" evidence="3">
    <location>
        <begin position="255"/>
        <end position="288"/>
    </location>
</feature>
<dbReference type="SUPFAM" id="SSF48452">
    <property type="entry name" value="TPR-like"/>
    <property type="match status" value="1"/>
</dbReference>
<dbReference type="Pfam" id="PF07719">
    <property type="entry name" value="TPR_2"/>
    <property type="match status" value="1"/>
</dbReference>
<feature type="chain" id="PRO_5004510996" evidence="4">
    <location>
        <begin position="20"/>
        <end position="303"/>
    </location>
</feature>
<dbReference type="HOGENOM" id="CLU_918094_0_0_12"/>
<dbReference type="InterPro" id="IPR011990">
    <property type="entry name" value="TPR-like_helical_dom_sf"/>
</dbReference>
<dbReference type="InterPro" id="IPR019734">
    <property type="entry name" value="TPR_rpt"/>
</dbReference>
<organism evidence="5 6">
    <name type="scientific">Treponema maltophilum ATCC 51939</name>
    <dbReference type="NCBI Taxonomy" id="1125699"/>
    <lineage>
        <taxon>Bacteria</taxon>
        <taxon>Pseudomonadati</taxon>
        <taxon>Spirochaetota</taxon>
        <taxon>Spirochaetia</taxon>
        <taxon>Spirochaetales</taxon>
        <taxon>Treponemataceae</taxon>
        <taxon>Treponema</taxon>
    </lineage>
</organism>
<dbReference type="PATRIC" id="fig|1125699.3.peg.1353"/>
<dbReference type="Gene3D" id="2.60.40.10">
    <property type="entry name" value="Immunoglobulins"/>
    <property type="match status" value="1"/>
</dbReference>
<feature type="signal peptide" evidence="4">
    <location>
        <begin position="1"/>
        <end position="19"/>
    </location>
</feature>
<keyword evidence="2 3" id="KW-0802">TPR repeat</keyword>
<accession>S3K0I8</accession>
<protein>
    <submittedName>
        <fullName evidence="5">Uncharacterized protein</fullName>
    </submittedName>
</protein>
<comment type="caution">
    <text evidence="5">The sequence shown here is derived from an EMBL/GenBank/DDBJ whole genome shotgun (WGS) entry which is preliminary data.</text>
</comment>
<reference evidence="5 6" key="1">
    <citation type="submission" date="2013-04" db="EMBL/GenBank/DDBJ databases">
        <title>The Genome Sequence of Treponema maltophilum ATCC 51939.</title>
        <authorList>
            <consortium name="The Broad Institute Genomics Platform"/>
            <person name="Earl A."/>
            <person name="Ward D."/>
            <person name="Feldgarden M."/>
            <person name="Gevers D."/>
            <person name="Leonetti C."/>
            <person name="Blanton J.M."/>
            <person name="Dewhirst F.E."/>
            <person name="Izard J."/>
            <person name="Walker B."/>
            <person name="Young S."/>
            <person name="Zeng Q."/>
            <person name="Gargeya S."/>
            <person name="Fitzgerald M."/>
            <person name="Haas B."/>
            <person name="Abouelleil A."/>
            <person name="Allen A.W."/>
            <person name="Alvarado L."/>
            <person name="Arachchi H.M."/>
            <person name="Berlin A.M."/>
            <person name="Chapman S.B."/>
            <person name="Gainer-Dewar J."/>
            <person name="Goldberg J."/>
            <person name="Griggs A."/>
            <person name="Gujja S."/>
            <person name="Hansen M."/>
            <person name="Howarth C."/>
            <person name="Imamovic A."/>
            <person name="Ireland A."/>
            <person name="Larimer J."/>
            <person name="McCowan C."/>
            <person name="Murphy C."/>
            <person name="Pearson M."/>
            <person name="Poon T.W."/>
            <person name="Priest M."/>
            <person name="Roberts A."/>
            <person name="Saif S."/>
            <person name="Shea T."/>
            <person name="Sisk P."/>
            <person name="Sykes S."/>
            <person name="Wortman J."/>
            <person name="Nusbaum C."/>
            <person name="Birren B."/>
        </authorList>
    </citation>
    <scope>NUCLEOTIDE SEQUENCE [LARGE SCALE GENOMIC DNA]</scope>
    <source>
        <strain evidence="5 6">ATCC 51939</strain>
    </source>
</reference>
<dbReference type="Gene3D" id="1.25.40.10">
    <property type="entry name" value="Tetratricopeptide repeat domain"/>
    <property type="match status" value="1"/>
</dbReference>
<keyword evidence="1" id="KW-0677">Repeat</keyword>
<evidence type="ECO:0000313" key="5">
    <source>
        <dbReference type="EMBL" id="EPF31010.1"/>
    </source>
</evidence>
<keyword evidence="4" id="KW-0732">Signal</keyword>
<dbReference type="EMBL" id="ATFF01000006">
    <property type="protein sequence ID" value="EPF31010.1"/>
    <property type="molecule type" value="Genomic_DNA"/>
</dbReference>
<gene>
    <name evidence="5" type="ORF">HMPREF9194_01339</name>
</gene>
<dbReference type="AlphaFoldDB" id="S3K0I8"/>